<keyword evidence="3" id="KW-1185">Reference proteome</keyword>
<dbReference type="Gene3D" id="3.90.550.10">
    <property type="entry name" value="Spore Coat Polysaccharide Biosynthesis Protein SpsA, Chain A"/>
    <property type="match status" value="2"/>
</dbReference>
<evidence type="ECO:0000313" key="3">
    <source>
        <dbReference type="Proteomes" id="UP000188219"/>
    </source>
</evidence>
<dbReference type="InterPro" id="IPR001173">
    <property type="entry name" value="Glyco_trans_2-like"/>
</dbReference>
<feature type="domain" description="Glycosyltransferase 2-like" evidence="1">
    <location>
        <begin position="483"/>
        <end position="623"/>
    </location>
</feature>
<gene>
    <name evidence="2" type="ORF">Mag101_04310</name>
</gene>
<dbReference type="STRING" id="260552.Mag101_04310"/>
<dbReference type="AlphaFoldDB" id="A0A1Q2M2Q5"/>
<name>A0A1Q2M2Q5_9GAMM</name>
<dbReference type="PANTHER" id="PTHR43179">
    <property type="entry name" value="RHAMNOSYLTRANSFERASE WBBL"/>
    <property type="match status" value="1"/>
</dbReference>
<organism evidence="2 3">
    <name type="scientific">Microbulbifer agarilyticus</name>
    <dbReference type="NCBI Taxonomy" id="260552"/>
    <lineage>
        <taxon>Bacteria</taxon>
        <taxon>Pseudomonadati</taxon>
        <taxon>Pseudomonadota</taxon>
        <taxon>Gammaproteobacteria</taxon>
        <taxon>Cellvibrionales</taxon>
        <taxon>Microbulbiferaceae</taxon>
        <taxon>Microbulbifer</taxon>
    </lineage>
</organism>
<evidence type="ECO:0000259" key="1">
    <source>
        <dbReference type="Pfam" id="PF00535"/>
    </source>
</evidence>
<dbReference type="Proteomes" id="UP000188219">
    <property type="component" value="Chromosome"/>
</dbReference>
<protein>
    <submittedName>
        <fullName evidence="2">Glycosyl transferase family 2</fullName>
    </submittedName>
</protein>
<dbReference type="GO" id="GO:0016757">
    <property type="term" value="F:glycosyltransferase activity"/>
    <property type="evidence" value="ECO:0007669"/>
    <property type="project" value="UniProtKB-KW"/>
</dbReference>
<accession>A0A1Q2M2Q5</accession>
<sequence>MIKSIGSYFFPDLCSELVAGANVQPVTGDEVLDWESTSDDPQFSLGGVSLSGGWYMLELQLVHAAPSADARLYFDFGEGFSEEDSVFLPVKCNRVTKRLVYLPKRAKSIRFDPMESKGGFGVKHFRLVKLLTAFAMDRLIQRLVNMHDAFRDVSKTEAKRRVKLEAKSVGKPFLALALKYYNQTFERRRQTVDYQHWIDNQEASLFANARKAACGEEDWSPLVSVVVPTYNAKVRFLEECIDSVLAQSYQNWELCIADDCSTNPEVKECLSRYVEKDSRIKVAFREVNGHISSASNSALELVSGEFVALLDHDDVLSEEALSCVVGVLQENRNLKLIYSDEDKIDESGMRFEPHFKPDWNPDLLLSQNYICHLTVLARELVADVGGFRVGFEGSQDHDLLLRCVPHLDVSTVARIPLVLYHWRAMSGSTALEAQSKSYTSEAGVNAIQSYLDLNRIGGKVEFGKVPNTYRIRREIPEEEPLVSLLVPTRDGVDILKPCVNAILERTSYENFELLILDNQTTCAATLEYLADVVKDPRVSVHRWNHPFNYSAINNYGAELANGSIIGLINNDIEPINNDWLTEMVSQVVRPEIGCVGAKLYYPDDSIQHAGVILGIGGVAGHSHKYFNRHDFGYFSRLHLVQGLSAVTAACLLVRKPVFDAVNGLDEENLSVSFNDVDFCLKVREAGYQNLWTPYAELYHHESVSRGADDTIAKRQRAAAEARFMRDKWGHTLDQDPAYSPNLTLVHEDFSLA</sequence>
<dbReference type="CDD" id="cd04184">
    <property type="entry name" value="GT2_RfbC_Mx_like"/>
    <property type="match status" value="1"/>
</dbReference>
<dbReference type="SUPFAM" id="SSF53448">
    <property type="entry name" value="Nucleotide-diphospho-sugar transferases"/>
    <property type="match status" value="2"/>
</dbReference>
<dbReference type="EMBL" id="CP019650">
    <property type="protein sequence ID" value="AQQ66946.1"/>
    <property type="molecule type" value="Genomic_DNA"/>
</dbReference>
<dbReference type="KEGG" id="maga:Mag101_04310"/>
<keyword evidence="2" id="KW-0808">Transferase</keyword>
<dbReference type="InterPro" id="IPR029044">
    <property type="entry name" value="Nucleotide-diphossugar_trans"/>
</dbReference>
<dbReference type="CDD" id="cd04186">
    <property type="entry name" value="GT_2_like_c"/>
    <property type="match status" value="1"/>
</dbReference>
<reference evidence="2" key="1">
    <citation type="submission" date="2017-02" db="EMBL/GenBank/DDBJ databases">
        <title>Genome of Microbulbifer agarilyticus GP101.</title>
        <authorList>
            <person name="Jung J."/>
            <person name="Bae S.S."/>
            <person name="Baek K."/>
        </authorList>
    </citation>
    <scope>NUCLEOTIDE SEQUENCE [LARGE SCALE GENOMIC DNA]</scope>
    <source>
        <strain evidence="2">GP101</strain>
    </source>
</reference>
<dbReference type="PANTHER" id="PTHR43179:SF7">
    <property type="entry name" value="RHAMNOSYLTRANSFERASE WBBL"/>
    <property type="match status" value="1"/>
</dbReference>
<dbReference type="OrthoDB" id="9801954at2"/>
<dbReference type="Pfam" id="PF00535">
    <property type="entry name" value="Glycos_transf_2"/>
    <property type="match status" value="2"/>
</dbReference>
<evidence type="ECO:0000313" key="2">
    <source>
        <dbReference type="EMBL" id="AQQ66946.1"/>
    </source>
</evidence>
<feature type="domain" description="Glycosyltransferase 2-like" evidence="1">
    <location>
        <begin position="224"/>
        <end position="338"/>
    </location>
</feature>
<dbReference type="RefSeq" id="WP_077401278.1">
    <property type="nucleotide sequence ID" value="NZ_CP019650.1"/>
</dbReference>
<proteinExistence type="predicted"/>